<dbReference type="EMBL" id="CAJVPY010025465">
    <property type="protein sequence ID" value="CAG8788290.1"/>
    <property type="molecule type" value="Genomic_DNA"/>
</dbReference>
<gene>
    <name evidence="2" type="ORF">DERYTH_LOCUS20874</name>
</gene>
<accession>A0A9N9P6E3</accession>
<reference evidence="2" key="1">
    <citation type="submission" date="2021-06" db="EMBL/GenBank/DDBJ databases">
        <authorList>
            <person name="Kallberg Y."/>
            <person name="Tangrot J."/>
            <person name="Rosling A."/>
        </authorList>
    </citation>
    <scope>NUCLEOTIDE SEQUENCE</scope>
    <source>
        <strain evidence="2">MA453B</strain>
    </source>
</reference>
<evidence type="ECO:0000313" key="2">
    <source>
        <dbReference type="EMBL" id="CAG8788290.1"/>
    </source>
</evidence>
<feature type="non-terminal residue" evidence="2">
    <location>
        <position position="54"/>
    </location>
</feature>
<sequence>SILEAEEITYDNWIDESETSNDNDNSYDETSEDDMANQQQTIHKHQLQSKANHQ</sequence>
<evidence type="ECO:0000256" key="1">
    <source>
        <dbReference type="SAM" id="MobiDB-lite"/>
    </source>
</evidence>
<dbReference type="AlphaFoldDB" id="A0A9N9P6E3"/>
<feature type="compositionally biased region" description="Acidic residues" evidence="1">
    <location>
        <begin position="1"/>
        <end position="35"/>
    </location>
</feature>
<feature type="compositionally biased region" description="Basic residues" evidence="1">
    <location>
        <begin position="42"/>
        <end position="54"/>
    </location>
</feature>
<organism evidence="2 3">
    <name type="scientific">Dentiscutata erythropus</name>
    <dbReference type="NCBI Taxonomy" id="1348616"/>
    <lineage>
        <taxon>Eukaryota</taxon>
        <taxon>Fungi</taxon>
        <taxon>Fungi incertae sedis</taxon>
        <taxon>Mucoromycota</taxon>
        <taxon>Glomeromycotina</taxon>
        <taxon>Glomeromycetes</taxon>
        <taxon>Diversisporales</taxon>
        <taxon>Gigasporaceae</taxon>
        <taxon>Dentiscutata</taxon>
    </lineage>
</organism>
<feature type="non-terminal residue" evidence="2">
    <location>
        <position position="1"/>
    </location>
</feature>
<proteinExistence type="predicted"/>
<keyword evidence="3" id="KW-1185">Reference proteome</keyword>
<comment type="caution">
    <text evidence="2">The sequence shown here is derived from an EMBL/GenBank/DDBJ whole genome shotgun (WGS) entry which is preliminary data.</text>
</comment>
<dbReference type="Proteomes" id="UP000789405">
    <property type="component" value="Unassembled WGS sequence"/>
</dbReference>
<name>A0A9N9P6E3_9GLOM</name>
<evidence type="ECO:0000313" key="3">
    <source>
        <dbReference type="Proteomes" id="UP000789405"/>
    </source>
</evidence>
<feature type="region of interest" description="Disordered" evidence="1">
    <location>
        <begin position="1"/>
        <end position="54"/>
    </location>
</feature>
<protein>
    <submittedName>
        <fullName evidence="2">933_t:CDS:1</fullName>
    </submittedName>
</protein>